<dbReference type="GO" id="GO:0046872">
    <property type="term" value="F:metal ion binding"/>
    <property type="evidence" value="ECO:0007669"/>
    <property type="project" value="UniProtKB-KW"/>
</dbReference>
<evidence type="ECO:0000259" key="5">
    <source>
        <dbReference type="SMART" id="SM00849"/>
    </source>
</evidence>
<dbReference type="Gene3D" id="3.60.15.10">
    <property type="entry name" value="Ribonuclease Z/Hydroxyacylglutathione hydrolase-like"/>
    <property type="match status" value="1"/>
</dbReference>
<evidence type="ECO:0000313" key="7">
    <source>
        <dbReference type="Proteomes" id="UP000199051"/>
    </source>
</evidence>
<dbReference type="EMBL" id="FOGI01000007">
    <property type="protein sequence ID" value="SES09003.1"/>
    <property type="molecule type" value="Genomic_DNA"/>
</dbReference>
<keyword evidence="7" id="KW-1185">Reference proteome</keyword>
<proteinExistence type="inferred from homology"/>
<dbReference type="PANTHER" id="PTHR42978:SF3">
    <property type="entry name" value="BLR3078 PROTEIN"/>
    <property type="match status" value="1"/>
</dbReference>
<reference evidence="7" key="1">
    <citation type="submission" date="2016-10" db="EMBL/GenBank/DDBJ databases">
        <authorList>
            <person name="Varghese N."/>
            <person name="Submissions S."/>
        </authorList>
    </citation>
    <scope>NUCLEOTIDE SEQUENCE [LARGE SCALE GENOMIC DNA]</scope>
    <source>
        <strain evidence="7">DSM 44260</strain>
    </source>
</reference>
<dbReference type="RefSeq" id="WP_092779579.1">
    <property type="nucleotide sequence ID" value="NZ_FOGI01000007.1"/>
</dbReference>
<gene>
    <name evidence="6" type="ORF">SAMN04487818_107250</name>
</gene>
<keyword evidence="4" id="KW-0862">Zinc</keyword>
<dbReference type="InterPro" id="IPR001279">
    <property type="entry name" value="Metallo-B-lactamas"/>
</dbReference>
<dbReference type="Pfam" id="PF00753">
    <property type="entry name" value="Lactamase_B"/>
    <property type="match status" value="1"/>
</dbReference>
<keyword evidence="2" id="KW-0479">Metal-binding</keyword>
<evidence type="ECO:0000256" key="2">
    <source>
        <dbReference type="ARBA" id="ARBA00022723"/>
    </source>
</evidence>
<protein>
    <submittedName>
        <fullName evidence="6">Metallo-beta-lactamase superfamily protein</fullName>
    </submittedName>
</protein>
<evidence type="ECO:0000313" key="6">
    <source>
        <dbReference type="EMBL" id="SES09003.1"/>
    </source>
</evidence>
<dbReference type="InterPro" id="IPR036866">
    <property type="entry name" value="RibonucZ/Hydroxyglut_hydro"/>
</dbReference>
<dbReference type="PANTHER" id="PTHR42978">
    <property type="entry name" value="QUORUM-QUENCHING LACTONASE YTNP-RELATED-RELATED"/>
    <property type="match status" value="1"/>
</dbReference>
<dbReference type="STRING" id="155974.SAMN04487818_107250"/>
<sequence length="274" mass="29817">MRVHHLDCGSMHPPGGGFVDGSPGLFRFAHMVCHVLLVESEDGLVLVDSGFGVRDLTTPKATLPGPFVALVRPVFDVAQAAVRQVAALGYDPADVRHIVLTHLDLDHAGGLADFPDARVHVYGPELRAALDPATSAERQRYRKAHWAHGPKWEVHEGGGGDRWMGLEAVRGLTGLSDDFRLVPLAGHTRGHCGVAVRSDEGWLLHAGDSYFNQAEMAVEPSCPPGLRVFQSLMQVEGKARKANQGRLRGMLREHRDEVRIFSAHDVVELEAFAG</sequence>
<evidence type="ECO:0000256" key="4">
    <source>
        <dbReference type="ARBA" id="ARBA00022833"/>
    </source>
</evidence>
<dbReference type="AlphaFoldDB" id="A0A1H9UIY7"/>
<dbReference type="GO" id="GO:0016787">
    <property type="term" value="F:hydrolase activity"/>
    <property type="evidence" value="ECO:0007669"/>
    <property type="project" value="UniProtKB-KW"/>
</dbReference>
<organism evidence="6 7">
    <name type="scientific">Actinokineospora terrae</name>
    <dbReference type="NCBI Taxonomy" id="155974"/>
    <lineage>
        <taxon>Bacteria</taxon>
        <taxon>Bacillati</taxon>
        <taxon>Actinomycetota</taxon>
        <taxon>Actinomycetes</taxon>
        <taxon>Pseudonocardiales</taxon>
        <taxon>Pseudonocardiaceae</taxon>
        <taxon>Actinokineospora</taxon>
    </lineage>
</organism>
<keyword evidence="3" id="KW-0378">Hydrolase</keyword>
<dbReference type="CDD" id="cd07742">
    <property type="entry name" value="metallo-hydrolase-like_MBL-fold"/>
    <property type="match status" value="1"/>
</dbReference>
<dbReference type="SMART" id="SM00849">
    <property type="entry name" value="Lactamase_B"/>
    <property type="match status" value="1"/>
</dbReference>
<comment type="similarity">
    <text evidence="1">Belongs to the metallo-beta-lactamase superfamily.</text>
</comment>
<dbReference type="Proteomes" id="UP000199051">
    <property type="component" value="Unassembled WGS sequence"/>
</dbReference>
<name>A0A1H9UIY7_9PSEU</name>
<accession>A0A1H9UIY7</accession>
<dbReference type="SUPFAM" id="SSF56281">
    <property type="entry name" value="Metallo-hydrolase/oxidoreductase"/>
    <property type="match status" value="1"/>
</dbReference>
<feature type="domain" description="Metallo-beta-lactamase" evidence="5">
    <location>
        <begin position="32"/>
        <end position="264"/>
    </location>
</feature>
<dbReference type="InterPro" id="IPR051013">
    <property type="entry name" value="MBL_superfamily_lactonases"/>
</dbReference>
<evidence type="ECO:0000256" key="1">
    <source>
        <dbReference type="ARBA" id="ARBA00007749"/>
    </source>
</evidence>
<evidence type="ECO:0000256" key="3">
    <source>
        <dbReference type="ARBA" id="ARBA00022801"/>
    </source>
</evidence>